<dbReference type="SMART" id="SM00184">
    <property type="entry name" value="RING"/>
    <property type="match status" value="1"/>
</dbReference>
<keyword evidence="2" id="KW-0479">Metal-binding</keyword>
<evidence type="ECO:0000313" key="6">
    <source>
        <dbReference type="Proteomes" id="UP001194580"/>
    </source>
</evidence>
<name>A0AAD4D9F1_9FUNG</name>
<feature type="region of interest" description="Disordered" evidence="3">
    <location>
        <begin position="473"/>
        <end position="514"/>
    </location>
</feature>
<dbReference type="GO" id="GO:0008270">
    <property type="term" value="F:zinc ion binding"/>
    <property type="evidence" value="ECO:0007669"/>
    <property type="project" value="UniProtKB-KW"/>
</dbReference>
<dbReference type="InterPro" id="IPR001841">
    <property type="entry name" value="Znf_RING"/>
</dbReference>
<feature type="compositionally biased region" description="Acidic residues" evidence="3">
    <location>
        <begin position="61"/>
        <end position="99"/>
    </location>
</feature>
<feature type="compositionally biased region" description="Low complexity" evidence="3">
    <location>
        <begin position="151"/>
        <end position="177"/>
    </location>
</feature>
<evidence type="ECO:0000256" key="2">
    <source>
        <dbReference type="PROSITE-ProRule" id="PRU00175"/>
    </source>
</evidence>
<dbReference type="InterPro" id="IPR045194">
    <property type="entry name" value="MGRN1/RNF157-like"/>
</dbReference>
<feature type="compositionally biased region" description="Acidic residues" evidence="3">
    <location>
        <begin position="789"/>
        <end position="811"/>
    </location>
</feature>
<feature type="compositionally biased region" description="Basic and acidic residues" evidence="3">
    <location>
        <begin position="770"/>
        <end position="781"/>
    </location>
</feature>
<feature type="compositionally biased region" description="Acidic residues" evidence="3">
    <location>
        <begin position="474"/>
        <end position="486"/>
    </location>
</feature>
<keyword evidence="2" id="KW-0863">Zinc-finger</keyword>
<feature type="compositionally biased region" description="Basic and acidic residues" evidence="3">
    <location>
        <begin position="46"/>
        <end position="60"/>
    </location>
</feature>
<dbReference type="PANTHER" id="PTHR22996">
    <property type="entry name" value="MAHOGUNIN"/>
    <property type="match status" value="1"/>
</dbReference>
<feature type="compositionally biased region" description="Low complexity" evidence="3">
    <location>
        <begin position="659"/>
        <end position="668"/>
    </location>
</feature>
<dbReference type="GO" id="GO:0016567">
    <property type="term" value="P:protein ubiquitination"/>
    <property type="evidence" value="ECO:0007669"/>
    <property type="project" value="TreeGrafter"/>
</dbReference>
<evidence type="ECO:0000256" key="1">
    <source>
        <dbReference type="ARBA" id="ARBA00025721"/>
    </source>
</evidence>
<reference evidence="5" key="1">
    <citation type="journal article" date="2020" name="Fungal Divers.">
        <title>Resolving the Mortierellaceae phylogeny through synthesis of multi-gene phylogenetics and phylogenomics.</title>
        <authorList>
            <person name="Vandepol N."/>
            <person name="Liber J."/>
            <person name="Desiro A."/>
            <person name="Na H."/>
            <person name="Kennedy M."/>
            <person name="Barry K."/>
            <person name="Grigoriev I.V."/>
            <person name="Miller A.N."/>
            <person name="O'Donnell K."/>
            <person name="Stajich J.E."/>
            <person name="Bonito G."/>
        </authorList>
    </citation>
    <scope>NUCLEOTIDE SEQUENCE</scope>
    <source>
        <strain evidence="5">NRRL 28262</strain>
    </source>
</reference>
<comment type="caution">
    <text evidence="5">The sequence shown here is derived from an EMBL/GenBank/DDBJ whole genome shotgun (WGS) entry which is preliminary data.</text>
</comment>
<dbReference type="SUPFAM" id="SSF57850">
    <property type="entry name" value="RING/U-box"/>
    <property type="match status" value="1"/>
</dbReference>
<dbReference type="GO" id="GO:0061630">
    <property type="term" value="F:ubiquitin protein ligase activity"/>
    <property type="evidence" value="ECO:0007669"/>
    <property type="project" value="UniProtKB-EC"/>
</dbReference>
<dbReference type="Proteomes" id="UP001194580">
    <property type="component" value="Unassembled WGS sequence"/>
</dbReference>
<dbReference type="PROSITE" id="PS50089">
    <property type="entry name" value="ZF_RING_2"/>
    <property type="match status" value="1"/>
</dbReference>
<feature type="compositionally biased region" description="Basic residues" evidence="3">
    <location>
        <begin position="493"/>
        <end position="508"/>
    </location>
</feature>
<dbReference type="InterPro" id="IPR013083">
    <property type="entry name" value="Znf_RING/FYVE/PHD"/>
</dbReference>
<dbReference type="InterPro" id="IPR045195">
    <property type="entry name" value="LOG2-like_mRING_C3HC5"/>
</dbReference>
<dbReference type="PANTHER" id="PTHR22996:SF0">
    <property type="entry name" value="RE60872P-RELATED"/>
    <property type="match status" value="1"/>
</dbReference>
<feature type="compositionally biased region" description="Polar residues" evidence="3">
    <location>
        <begin position="17"/>
        <end position="28"/>
    </location>
</feature>
<keyword evidence="2" id="KW-0862">Zinc</keyword>
<feature type="region of interest" description="Disordered" evidence="3">
    <location>
        <begin position="151"/>
        <end position="181"/>
    </location>
</feature>
<feature type="compositionally biased region" description="Basic residues" evidence="3">
    <location>
        <begin position="29"/>
        <end position="45"/>
    </location>
</feature>
<feature type="region of interest" description="Disordered" evidence="3">
    <location>
        <begin position="1"/>
        <end position="118"/>
    </location>
</feature>
<feature type="region of interest" description="Disordered" evidence="3">
    <location>
        <begin position="653"/>
        <end position="720"/>
    </location>
</feature>
<gene>
    <name evidence="5" type="primary">MGRN1</name>
    <name evidence="5" type="ORF">BGZ95_011790</name>
</gene>
<feature type="region of interest" description="Disordered" evidence="3">
    <location>
        <begin position="736"/>
        <end position="812"/>
    </location>
</feature>
<dbReference type="Gene3D" id="3.30.40.10">
    <property type="entry name" value="Zinc/RING finger domain, C3HC4 (zinc finger)"/>
    <property type="match status" value="1"/>
</dbReference>
<evidence type="ECO:0000256" key="3">
    <source>
        <dbReference type="SAM" id="MobiDB-lite"/>
    </source>
</evidence>
<evidence type="ECO:0000313" key="5">
    <source>
        <dbReference type="EMBL" id="KAG0272466.1"/>
    </source>
</evidence>
<sequence>MGAANSSLGQGVDWIRNQGSARQSGQPSHNRRHARNQQRRRRRSGPQRDVEAQNHYGQDHTDDDDDDDDESDYDSLDENDDERDENDNDDDSLLEGEEGEAGKGAYDRHPLYFGPAFHPVTEQSPAQLQLQRQIEQQLEQQQRQEYWQQQYRQQQQHQQHQQHQSHQQIQQSPQLSPLSNVGGQQLSLNDFILPSAISGMGGISPGGAGGGGVGVGGVGTGVGTGMGSPTAYPSQQQTSPMLTAEMVQDQLYRNSNLYNLISGLNVNPLLTEVQRAGTLDLSVLEQELDDVEGGWMDIEDDDENNQDRDEDDTDIDYGYEGIVREMQPTKRSPTALACNINLKKSTLRLVKNFTISNDPSIPAPSHLRPNYRLDFSFDSLTPCDVKLFWVVKEVEEDGDLGFRLRRLHHLPQPTTYHFPAGMNQRFISPLLPLYTMSLPELTMQGLPSTSMRMFQKRQQRQWQQLNYTGKEGLEGQEFEGEGDDETGAGGGRRSGRKSKAKKKSKKNGKNGSMGSFDNYYNKGVQYSGQDEDGYKAIMEDQYYPLVILIEATKEYNPAAPVRSLPTPAADSPGLYVVDNQAISTFACFNISSEGGFEIKVMKQKVWINSTNYLIQEIYGFTDSVTSPMPKVPEPAALKKPAAGGSNPVARIKAQADPLATAEAASETGESSKRLSRADSIVSRVQELTKERPRRKKSTLAKAKKEAGEDKDKEEDENADRRLSAVVSLDIANPERVARRASVTSRRRMSNDSLESRAMSAVGGGTMSQAGDEHDAGSKKSDISGSGGSDDIEEMVEDEGDEEDEEEEEEEPNLVLLDAPECVICLSDVKDTIVLPCRHFCICSDCGDVLRRRAPQRCPICRQVFQALLHIASTPTRKPEFAMVHSPVSTPASNVLVNGVHHLP</sequence>
<keyword evidence="6" id="KW-1185">Reference proteome</keyword>
<proteinExistence type="inferred from homology"/>
<dbReference type="Pfam" id="PF13920">
    <property type="entry name" value="zf-C3HC4_3"/>
    <property type="match status" value="1"/>
</dbReference>
<accession>A0AAD4D9F1</accession>
<dbReference type="CDD" id="cd16789">
    <property type="entry name" value="mRING-HC-C3HC5_MGRN1-like"/>
    <property type="match status" value="1"/>
</dbReference>
<comment type="similarity">
    <text evidence="1">Belongs to the RING-type zinc finger family. LOG2 subfamily.</text>
</comment>
<protein>
    <submittedName>
        <fullName evidence="5">E3 ubiquitin-protein ligase mgrn1</fullName>
    </submittedName>
</protein>
<dbReference type="EMBL" id="JAAAIL010000921">
    <property type="protein sequence ID" value="KAG0272466.1"/>
    <property type="molecule type" value="Genomic_DNA"/>
</dbReference>
<evidence type="ECO:0000259" key="4">
    <source>
        <dbReference type="PROSITE" id="PS50089"/>
    </source>
</evidence>
<feature type="domain" description="RING-type" evidence="4">
    <location>
        <begin position="821"/>
        <end position="861"/>
    </location>
</feature>
<dbReference type="AlphaFoldDB" id="A0AAD4D9F1"/>
<organism evidence="5 6">
    <name type="scientific">Linnemannia exigua</name>
    <dbReference type="NCBI Taxonomy" id="604196"/>
    <lineage>
        <taxon>Eukaryota</taxon>
        <taxon>Fungi</taxon>
        <taxon>Fungi incertae sedis</taxon>
        <taxon>Mucoromycota</taxon>
        <taxon>Mortierellomycotina</taxon>
        <taxon>Mortierellomycetes</taxon>
        <taxon>Mortierellales</taxon>
        <taxon>Mortierellaceae</taxon>
        <taxon>Linnemannia</taxon>
    </lineage>
</organism>